<organism evidence="2 3">
    <name type="scientific">Penicillium citrinum</name>
    <dbReference type="NCBI Taxonomy" id="5077"/>
    <lineage>
        <taxon>Eukaryota</taxon>
        <taxon>Fungi</taxon>
        <taxon>Dikarya</taxon>
        <taxon>Ascomycota</taxon>
        <taxon>Pezizomycotina</taxon>
        <taxon>Eurotiomycetes</taxon>
        <taxon>Eurotiomycetidae</taxon>
        <taxon>Eurotiales</taxon>
        <taxon>Aspergillaceae</taxon>
        <taxon>Penicillium</taxon>
    </lineage>
</organism>
<comment type="caution">
    <text evidence="2">The sequence shown here is derived from an EMBL/GenBank/DDBJ whole genome shotgun (WGS) entry which is preliminary data.</text>
</comment>
<name>A0A9W9PEZ0_PENCI</name>
<dbReference type="GO" id="GO:0008419">
    <property type="term" value="F:RNA lariat debranching enzyme activity"/>
    <property type="evidence" value="ECO:0007669"/>
    <property type="project" value="TreeGrafter"/>
</dbReference>
<accession>A0A9W9PEZ0</accession>
<gene>
    <name evidence="2" type="ORF">N7469_003253</name>
</gene>
<reference evidence="2" key="1">
    <citation type="submission" date="2022-11" db="EMBL/GenBank/DDBJ databases">
        <authorList>
            <person name="Petersen C."/>
        </authorList>
    </citation>
    <scope>NUCLEOTIDE SEQUENCE</scope>
    <source>
        <strain evidence="2">IBT 23319</strain>
    </source>
</reference>
<dbReference type="EMBL" id="JAPQKT010000002">
    <property type="protein sequence ID" value="KAJ5241662.1"/>
    <property type="molecule type" value="Genomic_DNA"/>
</dbReference>
<dbReference type="GO" id="GO:0000398">
    <property type="term" value="P:mRNA splicing, via spliceosome"/>
    <property type="evidence" value="ECO:0007669"/>
    <property type="project" value="TreeGrafter"/>
</dbReference>
<feature type="domain" description="Lariat debranching enzyme C-terminal" evidence="1">
    <location>
        <begin position="164"/>
        <end position="237"/>
    </location>
</feature>
<dbReference type="OrthoDB" id="407609at2759"/>
<evidence type="ECO:0000313" key="3">
    <source>
        <dbReference type="Proteomes" id="UP001147733"/>
    </source>
</evidence>
<protein>
    <submittedName>
        <fullName evidence="2">Lariat debranching enzyme C-terminal domain-containing protein</fullName>
    </submittedName>
</protein>
<reference evidence="2" key="2">
    <citation type="journal article" date="2023" name="IMA Fungus">
        <title>Comparative genomic study of the Penicillium genus elucidates a diverse pangenome and 15 lateral gene transfer events.</title>
        <authorList>
            <person name="Petersen C."/>
            <person name="Sorensen T."/>
            <person name="Nielsen M.R."/>
            <person name="Sondergaard T.E."/>
            <person name="Sorensen J.L."/>
            <person name="Fitzpatrick D.A."/>
            <person name="Frisvad J.C."/>
            <person name="Nielsen K.L."/>
        </authorList>
    </citation>
    <scope>NUCLEOTIDE SEQUENCE</scope>
    <source>
        <strain evidence="2">IBT 23319</strain>
    </source>
</reference>
<dbReference type="Proteomes" id="UP001147733">
    <property type="component" value="Unassembled WGS sequence"/>
</dbReference>
<dbReference type="RefSeq" id="XP_056504667.1">
    <property type="nucleotide sequence ID" value="XM_056642173.1"/>
</dbReference>
<keyword evidence="3" id="KW-1185">Reference proteome</keyword>
<dbReference type="Pfam" id="PF05011">
    <property type="entry name" value="DBR1"/>
    <property type="match status" value="1"/>
</dbReference>
<dbReference type="AlphaFoldDB" id="A0A9W9PEZ0"/>
<sequence length="253" mass="28468">MSSVPSKYRKMGDYHEYYSGQRQAPYLTIFCGGNHEASNHLFELYHGGWIAHNIYYLAPLASFVSDHCVSLGCRVSGRAVITGSLTMSVSRTALKICILFSMSANSTFVNFSRFAPKLTLVFPTTGHVKFEYCGDYKKLFPAFAPPPAKESPRPRRITPPAIKNKLTKFLALDKPNNHDRYFRLLDLAPVSDQTATDNHHPYRLQYDREWLAITRVSAGDLVLGDQSSKVPADLGGKPIFLAYRKKKSGLRRT</sequence>
<dbReference type="PANTHER" id="PTHR12849:SF0">
    <property type="entry name" value="LARIAT DEBRANCHING ENZYME"/>
    <property type="match status" value="1"/>
</dbReference>
<dbReference type="GO" id="GO:0005634">
    <property type="term" value="C:nucleus"/>
    <property type="evidence" value="ECO:0007669"/>
    <property type="project" value="TreeGrafter"/>
</dbReference>
<evidence type="ECO:0000259" key="1">
    <source>
        <dbReference type="Pfam" id="PF05011"/>
    </source>
</evidence>
<evidence type="ECO:0000313" key="2">
    <source>
        <dbReference type="EMBL" id="KAJ5241662.1"/>
    </source>
</evidence>
<proteinExistence type="predicted"/>
<dbReference type="PANTHER" id="PTHR12849">
    <property type="entry name" value="RNA LARIAT DEBRANCHING ENZYME"/>
    <property type="match status" value="1"/>
</dbReference>
<dbReference type="InterPro" id="IPR007708">
    <property type="entry name" value="DBR1_C"/>
</dbReference>
<dbReference type="GeneID" id="81381340"/>